<dbReference type="AlphaFoldDB" id="A0A4Z2GX70"/>
<evidence type="ECO:0000313" key="3">
    <source>
        <dbReference type="Proteomes" id="UP000314294"/>
    </source>
</evidence>
<protein>
    <submittedName>
        <fullName evidence="2">Uncharacterized protein</fullName>
    </submittedName>
</protein>
<feature type="region of interest" description="Disordered" evidence="1">
    <location>
        <begin position="1"/>
        <end position="41"/>
    </location>
</feature>
<feature type="compositionally biased region" description="Basic and acidic residues" evidence="1">
    <location>
        <begin position="1"/>
        <end position="18"/>
    </location>
</feature>
<sequence length="74" mass="7850">MERSEVKVANWREDDGKGPFRAQSQTGDGEDGQTGDIPSGAVLIGTDHKVSASLHICTAALSSGQRYESTAKRS</sequence>
<organism evidence="2 3">
    <name type="scientific">Liparis tanakae</name>
    <name type="common">Tanaka's snailfish</name>
    <dbReference type="NCBI Taxonomy" id="230148"/>
    <lineage>
        <taxon>Eukaryota</taxon>
        <taxon>Metazoa</taxon>
        <taxon>Chordata</taxon>
        <taxon>Craniata</taxon>
        <taxon>Vertebrata</taxon>
        <taxon>Euteleostomi</taxon>
        <taxon>Actinopterygii</taxon>
        <taxon>Neopterygii</taxon>
        <taxon>Teleostei</taxon>
        <taxon>Neoteleostei</taxon>
        <taxon>Acanthomorphata</taxon>
        <taxon>Eupercaria</taxon>
        <taxon>Perciformes</taxon>
        <taxon>Cottioidei</taxon>
        <taxon>Cottales</taxon>
        <taxon>Liparidae</taxon>
        <taxon>Liparis</taxon>
    </lineage>
</organism>
<keyword evidence="3" id="KW-1185">Reference proteome</keyword>
<proteinExistence type="predicted"/>
<comment type="caution">
    <text evidence="2">The sequence shown here is derived from an EMBL/GenBank/DDBJ whole genome shotgun (WGS) entry which is preliminary data.</text>
</comment>
<dbReference type="EMBL" id="SRLO01000398">
    <property type="protein sequence ID" value="TNN57705.1"/>
    <property type="molecule type" value="Genomic_DNA"/>
</dbReference>
<evidence type="ECO:0000256" key="1">
    <source>
        <dbReference type="SAM" id="MobiDB-lite"/>
    </source>
</evidence>
<reference evidence="2 3" key="1">
    <citation type="submission" date="2019-03" db="EMBL/GenBank/DDBJ databases">
        <title>First draft genome of Liparis tanakae, snailfish: a comprehensive survey of snailfish specific genes.</title>
        <authorList>
            <person name="Kim W."/>
            <person name="Song I."/>
            <person name="Jeong J.-H."/>
            <person name="Kim D."/>
            <person name="Kim S."/>
            <person name="Ryu S."/>
            <person name="Song J.Y."/>
            <person name="Lee S.K."/>
        </authorList>
    </citation>
    <scope>NUCLEOTIDE SEQUENCE [LARGE SCALE GENOMIC DNA]</scope>
    <source>
        <tissue evidence="2">Muscle</tissue>
    </source>
</reference>
<gene>
    <name evidence="2" type="ORF">EYF80_032073</name>
</gene>
<accession>A0A4Z2GX70</accession>
<name>A0A4Z2GX70_9TELE</name>
<evidence type="ECO:0000313" key="2">
    <source>
        <dbReference type="EMBL" id="TNN57705.1"/>
    </source>
</evidence>
<dbReference type="Proteomes" id="UP000314294">
    <property type="component" value="Unassembled WGS sequence"/>
</dbReference>